<evidence type="ECO:0000256" key="6">
    <source>
        <dbReference type="ARBA" id="ARBA00022723"/>
    </source>
</evidence>
<dbReference type="PANTHER" id="PTHR31528:SF1">
    <property type="entry name" value="4-AMINO-5-HYDROXYMETHYL-2-METHYLPYRIMIDINE PHOSPHATE SYNTHASE THI11-RELATED"/>
    <property type="match status" value="1"/>
</dbReference>
<comment type="similarity">
    <text evidence="3">Belongs to the NMT1/THI5 family.</text>
</comment>
<evidence type="ECO:0000313" key="14">
    <source>
        <dbReference type="Proteomes" id="UP001524642"/>
    </source>
</evidence>
<dbReference type="InterPro" id="IPR027939">
    <property type="entry name" value="NMT1/THI5"/>
</dbReference>
<comment type="subunit">
    <text evidence="4">Homodimer.</text>
</comment>
<protein>
    <recommendedName>
        <fullName evidence="10">Thiamine pyrimidine synthase</fullName>
    </recommendedName>
</protein>
<keyword evidence="6" id="KW-0479">Metal-binding</keyword>
<evidence type="ECO:0000256" key="8">
    <source>
        <dbReference type="ARBA" id="ARBA00022977"/>
    </source>
</evidence>
<keyword evidence="7" id="KW-0663">Pyridoxal phosphate</keyword>
<comment type="catalytic activity">
    <reaction evidence="11">
        <text>N(6)-(pyridoxal phosphate)-L-lysyl-[4-amino-5-hydroxymethyl-2-methylpyrimidine phosphate synthase] + L-histidyl-[4-amino-5-hydroxymethyl-2-methylpyrimidine phosphate synthase] + 2 Fe(3+) + 4 H2O = L-lysyl-[4-amino-5-hydroxymethyl-2-methylpyrimidine phosphate synthase] + (2S)-2-amino-5-hydroxy-4-oxopentanoyl-[4-amino-5-hydroxymethyl-2-methylpyrimidine phosphate synthase] + 4-amino-2-methyl-5-(phosphooxymethyl)pyrimidine + 3-oxopropanoate + 2 Fe(2+) + 2 H(+)</text>
        <dbReference type="Rhea" id="RHEA:65756"/>
        <dbReference type="Rhea" id="RHEA-COMP:16892"/>
        <dbReference type="Rhea" id="RHEA-COMP:16893"/>
        <dbReference type="Rhea" id="RHEA-COMP:16894"/>
        <dbReference type="Rhea" id="RHEA-COMP:16895"/>
        <dbReference type="ChEBI" id="CHEBI:15377"/>
        <dbReference type="ChEBI" id="CHEBI:15378"/>
        <dbReference type="ChEBI" id="CHEBI:29033"/>
        <dbReference type="ChEBI" id="CHEBI:29034"/>
        <dbReference type="ChEBI" id="CHEBI:29969"/>
        <dbReference type="ChEBI" id="CHEBI:29979"/>
        <dbReference type="ChEBI" id="CHEBI:33190"/>
        <dbReference type="ChEBI" id="CHEBI:58354"/>
        <dbReference type="ChEBI" id="CHEBI:143915"/>
        <dbReference type="ChEBI" id="CHEBI:157692"/>
    </reaction>
    <physiologicalReaction direction="left-to-right" evidence="11">
        <dbReference type="Rhea" id="RHEA:65757"/>
    </physiologicalReaction>
</comment>
<evidence type="ECO:0000256" key="5">
    <source>
        <dbReference type="ARBA" id="ARBA00022679"/>
    </source>
</evidence>
<evidence type="ECO:0000256" key="2">
    <source>
        <dbReference type="ARBA" id="ARBA00004948"/>
    </source>
</evidence>
<dbReference type="RefSeq" id="WP_257717425.1">
    <property type="nucleotide sequence ID" value="NZ_JANJOU010000016.1"/>
</dbReference>
<dbReference type="SUPFAM" id="SSF53850">
    <property type="entry name" value="Periplasmic binding protein-like II"/>
    <property type="match status" value="1"/>
</dbReference>
<comment type="caution">
    <text evidence="13">The sequence shown here is derived from an EMBL/GenBank/DDBJ whole genome shotgun (WGS) entry which is preliminary data.</text>
</comment>
<comment type="function">
    <text evidence="1">Responsible for the formation of the pyrimidine heterocycle in the thiamine biosynthesis pathway. Catalyzes the formation of hydroxymethylpyrimidine phosphate (HMP-P) from histidine and pyridoxal phosphate (PLP). The protein uses PLP and the active site histidine to form HMP-P, generating an inactive enzyme. The enzyme can only undergo a single turnover, which suggests it is a suicide enzyme.</text>
</comment>
<keyword evidence="8" id="KW-0784">Thiamine biosynthesis</keyword>
<evidence type="ECO:0000256" key="9">
    <source>
        <dbReference type="ARBA" id="ARBA00023004"/>
    </source>
</evidence>
<dbReference type="Gene3D" id="3.40.190.10">
    <property type="entry name" value="Periplasmic binding protein-like II"/>
    <property type="match status" value="2"/>
</dbReference>
<reference evidence="13 14" key="1">
    <citation type="submission" date="2022-06" db="EMBL/GenBank/DDBJ databases">
        <title>Roseomonas CN29.</title>
        <authorList>
            <person name="Cheng Y."/>
            <person name="He X."/>
        </authorList>
    </citation>
    <scope>NUCLEOTIDE SEQUENCE [LARGE SCALE GENOMIC DNA]</scope>
    <source>
        <strain evidence="13 14">CN29</strain>
    </source>
</reference>
<name>A0ABT1X6N2_9PROT</name>
<keyword evidence="9" id="KW-0408">Iron</keyword>
<evidence type="ECO:0000256" key="10">
    <source>
        <dbReference type="ARBA" id="ARBA00033171"/>
    </source>
</evidence>
<keyword evidence="5" id="KW-0808">Transferase</keyword>
<dbReference type="PANTHER" id="PTHR31528">
    <property type="entry name" value="4-AMINO-5-HYDROXYMETHYL-2-METHYLPYRIMIDINE PHOSPHATE SYNTHASE THI11-RELATED"/>
    <property type="match status" value="1"/>
</dbReference>
<dbReference type="Pfam" id="PF09084">
    <property type="entry name" value="NMT1"/>
    <property type="match status" value="1"/>
</dbReference>
<evidence type="ECO:0000256" key="3">
    <source>
        <dbReference type="ARBA" id="ARBA00009406"/>
    </source>
</evidence>
<evidence type="ECO:0000313" key="13">
    <source>
        <dbReference type="EMBL" id="MCR0983759.1"/>
    </source>
</evidence>
<organism evidence="13 14">
    <name type="scientific">Roseomonas populi</name>
    <dbReference type="NCBI Taxonomy" id="3121582"/>
    <lineage>
        <taxon>Bacteria</taxon>
        <taxon>Pseudomonadati</taxon>
        <taxon>Pseudomonadota</taxon>
        <taxon>Alphaproteobacteria</taxon>
        <taxon>Acetobacterales</taxon>
        <taxon>Roseomonadaceae</taxon>
        <taxon>Roseomonas</taxon>
    </lineage>
</organism>
<proteinExistence type="inferred from homology"/>
<evidence type="ECO:0000256" key="1">
    <source>
        <dbReference type="ARBA" id="ARBA00003469"/>
    </source>
</evidence>
<evidence type="ECO:0000256" key="7">
    <source>
        <dbReference type="ARBA" id="ARBA00022898"/>
    </source>
</evidence>
<sequence length="307" mass="33138">MSPIILNEPFRAVFYAPYYVAEARGAFARQGLALRIETAGDPNAAAGNLLSGRADVAWSGPMRPMLERSRDPASPLRTFCAVVMRDPFLLVGRGERPGFRIEDLATLRIGVTAEVPTPWWCLQDDIRRAGLRPEALDLVQGRSMAENAEAVLDGEIDVALLFEPFASRMEARGGAVWYAAANRGPTAYSALYAAAPRIEERRDAMLGMVRALAEALDWVEGAAPEAIAEAIAPRFADLDPSILLGSVRRYKGLGLWSTTPVLPREALDRLAGAMISSGAMTHHPGYESCIDHALVRDALGAGRVGDP</sequence>
<gene>
    <name evidence="13" type="ORF">NRP21_17020</name>
</gene>
<accession>A0ABT1X6N2</accession>
<evidence type="ECO:0000256" key="4">
    <source>
        <dbReference type="ARBA" id="ARBA00011738"/>
    </source>
</evidence>
<keyword evidence="14" id="KW-1185">Reference proteome</keyword>
<evidence type="ECO:0000256" key="11">
    <source>
        <dbReference type="ARBA" id="ARBA00048179"/>
    </source>
</evidence>
<dbReference type="Proteomes" id="UP001524642">
    <property type="component" value="Unassembled WGS sequence"/>
</dbReference>
<comment type="pathway">
    <text evidence="2">Cofactor biosynthesis; thiamine diphosphate biosynthesis.</text>
</comment>
<feature type="domain" description="SsuA/THI5-like" evidence="12">
    <location>
        <begin position="16"/>
        <end position="219"/>
    </location>
</feature>
<dbReference type="InterPro" id="IPR015168">
    <property type="entry name" value="SsuA/THI5"/>
</dbReference>
<dbReference type="EMBL" id="JANJOU010000016">
    <property type="protein sequence ID" value="MCR0983759.1"/>
    <property type="molecule type" value="Genomic_DNA"/>
</dbReference>
<evidence type="ECO:0000259" key="12">
    <source>
        <dbReference type="Pfam" id="PF09084"/>
    </source>
</evidence>